<evidence type="ECO:0000256" key="1">
    <source>
        <dbReference type="ARBA" id="ARBA00008348"/>
    </source>
</evidence>
<gene>
    <name evidence="7" type="ORF">SAMN02746089_01102</name>
</gene>
<dbReference type="Pfam" id="PF00849">
    <property type="entry name" value="PseudoU_synth_2"/>
    <property type="match status" value="1"/>
</dbReference>
<dbReference type="SMART" id="SM00363">
    <property type="entry name" value="S4"/>
    <property type="match status" value="1"/>
</dbReference>
<evidence type="ECO:0000256" key="5">
    <source>
        <dbReference type="RuleBase" id="RU003887"/>
    </source>
</evidence>
<dbReference type="InterPro" id="IPR002942">
    <property type="entry name" value="S4_RNA-bd"/>
</dbReference>
<dbReference type="SUPFAM" id="SSF55120">
    <property type="entry name" value="Pseudouridine synthase"/>
    <property type="match status" value="1"/>
</dbReference>
<dbReference type="PROSITE" id="PS01149">
    <property type="entry name" value="PSI_RSU"/>
    <property type="match status" value="1"/>
</dbReference>
<dbReference type="Proteomes" id="UP000184088">
    <property type="component" value="Unassembled WGS sequence"/>
</dbReference>
<evidence type="ECO:0000256" key="2">
    <source>
        <dbReference type="ARBA" id="ARBA00022884"/>
    </source>
</evidence>
<dbReference type="PANTHER" id="PTHR47683">
    <property type="entry name" value="PSEUDOURIDINE SYNTHASE FAMILY PROTEIN-RELATED"/>
    <property type="match status" value="1"/>
</dbReference>
<evidence type="ECO:0000256" key="4">
    <source>
        <dbReference type="PROSITE-ProRule" id="PRU00182"/>
    </source>
</evidence>
<feature type="domain" description="RNA-binding S4" evidence="6">
    <location>
        <begin position="2"/>
        <end position="62"/>
    </location>
</feature>
<dbReference type="RefSeq" id="WP_073342496.1">
    <property type="nucleotide sequence ID" value="NZ_FQVH01000009.1"/>
</dbReference>
<sequence>MERLDKILSNSGIGTRKEVKALIKQGNVMVNDTVVDDPGVHVDPSVDAIYVNGIKLVYRKYIYLMHNKKMGYITATEDDRERTVLDLLPEEYRHFKVFPVGRLDKDSEGLLLLTNDGDLAHRLLSPNKKVEKKYYVRVAGGLGDNEVEKFRKGIKLDDGYVTLPAELEILKRGDISEAYVTIVEGKFHQVKRMFLALSKKVEYLKRVSMGPLLLDENLKPGHFRELTEEEIFKLKSAVKN</sequence>
<dbReference type="CDD" id="cd02553">
    <property type="entry name" value="PseudoU_synth_RsuA"/>
    <property type="match status" value="1"/>
</dbReference>
<dbReference type="InterPro" id="IPR036986">
    <property type="entry name" value="S4_RNA-bd_sf"/>
</dbReference>
<dbReference type="GO" id="GO:0120159">
    <property type="term" value="F:rRNA pseudouridine synthase activity"/>
    <property type="evidence" value="ECO:0007669"/>
    <property type="project" value="UniProtKB-ARBA"/>
</dbReference>
<dbReference type="InterPro" id="IPR020094">
    <property type="entry name" value="TruA/RsuA/RluB/E/F_N"/>
</dbReference>
<dbReference type="Pfam" id="PF01479">
    <property type="entry name" value="S4"/>
    <property type="match status" value="1"/>
</dbReference>
<keyword evidence="2 4" id="KW-0694">RNA-binding</keyword>
<evidence type="ECO:0000256" key="3">
    <source>
        <dbReference type="ARBA" id="ARBA00023235"/>
    </source>
</evidence>
<dbReference type="EC" id="5.4.99.-" evidence="5"/>
<dbReference type="OrthoDB" id="9807213at2"/>
<organism evidence="7 8">
    <name type="scientific">Caldanaerobius fijiensis DSM 17918</name>
    <dbReference type="NCBI Taxonomy" id="1121256"/>
    <lineage>
        <taxon>Bacteria</taxon>
        <taxon>Bacillati</taxon>
        <taxon>Bacillota</taxon>
        <taxon>Clostridia</taxon>
        <taxon>Thermoanaerobacterales</taxon>
        <taxon>Thermoanaerobacteraceae</taxon>
        <taxon>Caldanaerobius</taxon>
    </lineage>
</organism>
<dbReference type="InterPro" id="IPR042092">
    <property type="entry name" value="PsdUridine_s_RsuA/RluB/E/F_cat"/>
</dbReference>
<accession>A0A1M4XXV9</accession>
<evidence type="ECO:0000259" key="6">
    <source>
        <dbReference type="SMART" id="SM00363"/>
    </source>
</evidence>
<proteinExistence type="inferred from homology"/>
<dbReference type="Gene3D" id="3.30.70.1560">
    <property type="entry name" value="Alpha-L RNA-binding motif"/>
    <property type="match status" value="1"/>
</dbReference>
<dbReference type="Gene3D" id="3.10.290.10">
    <property type="entry name" value="RNA-binding S4 domain"/>
    <property type="match status" value="1"/>
</dbReference>
<dbReference type="NCBIfam" id="TIGR00093">
    <property type="entry name" value="pseudouridine synthase"/>
    <property type="match status" value="1"/>
</dbReference>
<dbReference type="GO" id="GO:0005829">
    <property type="term" value="C:cytosol"/>
    <property type="evidence" value="ECO:0007669"/>
    <property type="project" value="UniProtKB-ARBA"/>
</dbReference>
<dbReference type="InterPro" id="IPR018496">
    <property type="entry name" value="PsdUridine_synth_RsuA/RluB_CS"/>
</dbReference>
<dbReference type="SUPFAM" id="SSF55174">
    <property type="entry name" value="Alpha-L RNA-binding motif"/>
    <property type="match status" value="1"/>
</dbReference>
<keyword evidence="8" id="KW-1185">Reference proteome</keyword>
<dbReference type="FunFam" id="3.30.70.1560:FF:000001">
    <property type="entry name" value="Pseudouridine synthase"/>
    <property type="match status" value="1"/>
</dbReference>
<dbReference type="EMBL" id="FQVH01000009">
    <property type="protein sequence ID" value="SHE98268.1"/>
    <property type="molecule type" value="Genomic_DNA"/>
</dbReference>
<dbReference type="PROSITE" id="PS50889">
    <property type="entry name" value="S4"/>
    <property type="match status" value="1"/>
</dbReference>
<comment type="similarity">
    <text evidence="1 5">Belongs to the pseudouridine synthase RsuA family.</text>
</comment>
<dbReference type="GO" id="GO:0003723">
    <property type="term" value="F:RNA binding"/>
    <property type="evidence" value="ECO:0007669"/>
    <property type="project" value="UniProtKB-KW"/>
</dbReference>
<dbReference type="InterPro" id="IPR050343">
    <property type="entry name" value="RsuA_PseudoU_synthase"/>
</dbReference>
<dbReference type="InterPro" id="IPR000748">
    <property type="entry name" value="PsdUridine_synth_RsuA/RluB/E/F"/>
</dbReference>
<dbReference type="CDD" id="cd00165">
    <property type="entry name" value="S4"/>
    <property type="match status" value="1"/>
</dbReference>
<dbReference type="GO" id="GO:0000455">
    <property type="term" value="P:enzyme-directed rRNA pseudouridine synthesis"/>
    <property type="evidence" value="ECO:0007669"/>
    <property type="project" value="UniProtKB-ARBA"/>
</dbReference>
<evidence type="ECO:0000313" key="8">
    <source>
        <dbReference type="Proteomes" id="UP000184088"/>
    </source>
</evidence>
<dbReference type="PANTHER" id="PTHR47683:SF4">
    <property type="entry name" value="PSEUDOURIDINE SYNTHASE"/>
    <property type="match status" value="1"/>
</dbReference>
<reference evidence="7 8" key="1">
    <citation type="submission" date="2016-11" db="EMBL/GenBank/DDBJ databases">
        <authorList>
            <person name="Jaros S."/>
            <person name="Januszkiewicz K."/>
            <person name="Wedrychowicz H."/>
        </authorList>
    </citation>
    <scope>NUCLEOTIDE SEQUENCE [LARGE SCALE GENOMIC DNA]</scope>
    <source>
        <strain evidence="7 8">DSM 17918</strain>
    </source>
</reference>
<dbReference type="Gene3D" id="3.30.70.580">
    <property type="entry name" value="Pseudouridine synthase I, catalytic domain, N-terminal subdomain"/>
    <property type="match status" value="1"/>
</dbReference>
<dbReference type="InterPro" id="IPR020103">
    <property type="entry name" value="PsdUridine_synth_cat_dom_sf"/>
</dbReference>
<dbReference type="FunFam" id="3.10.290.10:FF:000003">
    <property type="entry name" value="Pseudouridine synthase"/>
    <property type="match status" value="1"/>
</dbReference>
<evidence type="ECO:0000313" key="7">
    <source>
        <dbReference type="EMBL" id="SHE98268.1"/>
    </source>
</evidence>
<keyword evidence="3 5" id="KW-0413">Isomerase</keyword>
<protein>
    <recommendedName>
        <fullName evidence="5">Pseudouridine synthase</fullName>
        <ecNumber evidence="5">5.4.99.-</ecNumber>
    </recommendedName>
</protein>
<dbReference type="InterPro" id="IPR006145">
    <property type="entry name" value="PsdUridine_synth_RsuA/RluA"/>
</dbReference>
<dbReference type="STRING" id="1121256.SAMN02746089_01102"/>
<dbReference type="AlphaFoldDB" id="A0A1M4XXV9"/>
<name>A0A1M4XXV9_9THEO</name>